<keyword evidence="3" id="KW-0131">Cell cycle</keyword>
<dbReference type="AlphaFoldDB" id="A0A1B1YB80"/>
<dbReference type="InterPro" id="IPR023093">
    <property type="entry name" value="ScpA-like_C"/>
</dbReference>
<keyword evidence="3" id="KW-0963">Cytoplasm</keyword>
<protein>
    <recommendedName>
        <fullName evidence="2 3">Segregation and condensation protein A</fullName>
    </recommendedName>
</protein>
<evidence type="ECO:0000313" key="5">
    <source>
        <dbReference type="Proteomes" id="UP000092971"/>
    </source>
</evidence>
<sequence>MGFEHTASPADVCTIKLKNFEGPLDLLFYLIEKNQINIYDIPIVEITDQYMEYLFAMQQMDLEIASEFLVMAATLLHIKSKLLLPSRKEEEQEEEDPREELVVKLVEYKRIKEFAEILKEREQIWSRVYYKLPEALPESVFEEILDVSPLMLKECYLKCMQNYYERQNDVTHKMERILRREQVSLRLKIKELLARLKRGVKLCFSQLYNLKHMSRIEVATGFLATLEVAKMGRATIYQKEEFGEIYIEPKVQRKG</sequence>
<dbReference type="InterPro" id="IPR003768">
    <property type="entry name" value="ScpA"/>
</dbReference>
<dbReference type="EMBL" id="CP014672">
    <property type="protein sequence ID" value="ANW97998.1"/>
    <property type="molecule type" value="Genomic_DNA"/>
</dbReference>
<reference evidence="4 5" key="1">
    <citation type="submission" date="2016-02" db="EMBL/GenBank/DDBJ databases">
        <title>Comparison of Clostridium stercorarium subspecies using comparative genomics and transcriptomics.</title>
        <authorList>
            <person name="Schellenberg J."/>
            <person name="Thallinger G."/>
            <person name="Levin D.B."/>
            <person name="Zhang X."/>
            <person name="Alvare G."/>
            <person name="Fristensky B."/>
            <person name="Sparling R."/>
        </authorList>
    </citation>
    <scope>NUCLEOTIDE SEQUENCE [LARGE SCALE GENOMIC DNA]</scope>
    <source>
        <strain evidence="4 5">DSM 2910</strain>
    </source>
</reference>
<proteinExistence type="inferred from homology"/>
<dbReference type="PANTHER" id="PTHR33969">
    <property type="entry name" value="SEGREGATION AND CONDENSATION PROTEIN A"/>
    <property type="match status" value="1"/>
</dbReference>
<evidence type="ECO:0000256" key="3">
    <source>
        <dbReference type="HAMAP-Rule" id="MF_01805"/>
    </source>
</evidence>
<accession>A0A1B1YB80</accession>
<evidence type="ECO:0000313" key="4">
    <source>
        <dbReference type="EMBL" id="ANW97998.1"/>
    </source>
</evidence>
<dbReference type="GO" id="GO:0006260">
    <property type="term" value="P:DNA replication"/>
    <property type="evidence" value="ECO:0007669"/>
    <property type="project" value="UniProtKB-UniRule"/>
</dbReference>
<comment type="subcellular location">
    <subcellularLocation>
        <location evidence="3">Cytoplasm</location>
    </subcellularLocation>
    <text evidence="3">Associated with two foci at the outer edges of the nucleoid region in young cells, and at four foci within both cell halves in older cells.</text>
</comment>
<organism evidence="4 5">
    <name type="scientific">Thermoclostridium stercorarium subsp. thermolacticum DSM 2910</name>
    <dbReference type="NCBI Taxonomy" id="1121336"/>
    <lineage>
        <taxon>Bacteria</taxon>
        <taxon>Bacillati</taxon>
        <taxon>Bacillota</taxon>
        <taxon>Clostridia</taxon>
        <taxon>Eubacteriales</taxon>
        <taxon>Oscillospiraceae</taxon>
        <taxon>Thermoclostridium</taxon>
    </lineage>
</organism>
<gene>
    <name evidence="3" type="primary">scpA</name>
    <name evidence="4" type="ORF">CSTERTH_02545</name>
</gene>
<comment type="subunit">
    <text evidence="3">Component of a cohesin-like complex composed of ScpA, ScpB and the Smc homodimer, in which ScpA and ScpB bind to the head domain of Smc. The presence of the three proteins is required for the association of the complex with DNA.</text>
</comment>
<dbReference type="Gene3D" id="1.10.10.580">
    <property type="entry name" value="Structural maintenance of chromosome 1. Chain E"/>
    <property type="match status" value="1"/>
</dbReference>
<dbReference type="Pfam" id="PF02616">
    <property type="entry name" value="SMC_ScpA"/>
    <property type="match status" value="1"/>
</dbReference>
<name>A0A1B1YB80_THEST</name>
<comment type="function">
    <text evidence="3">Participates in chromosomal partition during cell division. May act via the formation of a condensin-like complex containing Smc and ScpB that pull DNA away from mid-cell into both cell halves.</text>
</comment>
<dbReference type="GO" id="GO:0007059">
    <property type="term" value="P:chromosome segregation"/>
    <property type="evidence" value="ECO:0007669"/>
    <property type="project" value="UniProtKB-UniRule"/>
</dbReference>
<keyword evidence="3" id="KW-0132">Cell division</keyword>
<evidence type="ECO:0000256" key="1">
    <source>
        <dbReference type="ARBA" id="ARBA00022829"/>
    </source>
</evidence>
<dbReference type="PANTHER" id="PTHR33969:SF2">
    <property type="entry name" value="SEGREGATION AND CONDENSATION PROTEIN A"/>
    <property type="match status" value="1"/>
</dbReference>
<dbReference type="RefSeq" id="WP_015358268.1">
    <property type="nucleotide sequence ID" value="NZ_CP014672.1"/>
</dbReference>
<dbReference type="GO" id="GO:0051301">
    <property type="term" value="P:cell division"/>
    <property type="evidence" value="ECO:0007669"/>
    <property type="project" value="UniProtKB-KW"/>
</dbReference>
<dbReference type="OrthoDB" id="9811016at2"/>
<evidence type="ECO:0000256" key="2">
    <source>
        <dbReference type="ARBA" id="ARBA00044777"/>
    </source>
</evidence>
<dbReference type="Proteomes" id="UP000092971">
    <property type="component" value="Chromosome"/>
</dbReference>
<dbReference type="Gene3D" id="6.10.250.2410">
    <property type="match status" value="1"/>
</dbReference>
<dbReference type="HAMAP" id="MF_01805">
    <property type="entry name" value="ScpA"/>
    <property type="match status" value="1"/>
</dbReference>
<dbReference type="GO" id="GO:0005737">
    <property type="term" value="C:cytoplasm"/>
    <property type="evidence" value="ECO:0007669"/>
    <property type="project" value="UniProtKB-SubCell"/>
</dbReference>
<keyword evidence="1 3" id="KW-0159">Chromosome partition</keyword>
<comment type="similarity">
    <text evidence="3">Belongs to the ScpA family.</text>
</comment>